<protein>
    <recommendedName>
        <fullName evidence="3">AlpA family transcriptional regulator</fullName>
    </recommendedName>
</protein>
<accession>A0A2T0JML6</accession>
<organism evidence="1 2">
    <name type="scientific">Actinoplanes italicus</name>
    <dbReference type="NCBI Taxonomy" id="113567"/>
    <lineage>
        <taxon>Bacteria</taxon>
        <taxon>Bacillati</taxon>
        <taxon>Actinomycetota</taxon>
        <taxon>Actinomycetes</taxon>
        <taxon>Micromonosporales</taxon>
        <taxon>Micromonosporaceae</taxon>
        <taxon>Actinoplanes</taxon>
    </lineage>
</organism>
<dbReference type="AlphaFoldDB" id="A0A2T0JML6"/>
<dbReference type="Proteomes" id="UP000239415">
    <property type="component" value="Unassembled WGS sequence"/>
</dbReference>
<keyword evidence="2" id="KW-1185">Reference proteome</keyword>
<dbReference type="RefSeq" id="WP_106330772.1">
    <property type="nucleotide sequence ID" value="NZ_BOMO01000179.1"/>
</dbReference>
<reference evidence="1 2" key="1">
    <citation type="submission" date="2018-03" db="EMBL/GenBank/DDBJ databases">
        <title>Genomic Encyclopedia of Archaeal and Bacterial Type Strains, Phase II (KMG-II): from individual species to whole genera.</title>
        <authorList>
            <person name="Goeker M."/>
        </authorList>
    </citation>
    <scope>NUCLEOTIDE SEQUENCE [LARGE SCALE GENOMIC DNA]</scope>
    <source>
        <strain evidence="1 2">DSM 43146</strain>
    </source>
</reference>
<dbReference type="EMBL" id="PVMZ01000039">
    <property type="protein sequence ID" value="PRX08661.1"/>
    <property type="molecule type" value="Genomic_DNA"/>
</dbReference>
<comment type="caution">
    <text evidence="1">The sequence shown here is derived from an EMBL/GenBank/DDBJ whole genome shotgun (WGS) entry which is preliminary data.</text>
</comment>
<dbReference type="OrthoDB" id="3400183at2"/>
<proteinExistence type="predicted"/>
<sequence length="75" mass="8471">MAQRIYLVGPTEVGKILGNLSRQRVYQITIQPDFPEPVAELAQGKVWLGEQVEAWAANRRVRIAKPRRSSPATEQ</sequence>
<evidence type="ECO:0000313" key="2">
    <source>
        <dbReference type="Proteomes" id="UP000239415"/>
    </source>
</evidence>
<name>A0A2T0JML6_9ACTN</name>
<gene>
    <name evidence="1" type="ORF">CLV67_13948</name>
</gene>
<evidence type="ECO:0008006" key="3">
    <source>
        <dbReference type="Google" id="ProtNLM"/>
    </source>
</evidence>
<evidence type="ECO:0000313" key="1">
    <source>
        <dbReference type="EMBL" id="PRX08661.1"/>
    </source>
</evidence>